<organism evidence="8 9">
    <name type="scientific">Mucilaginibacter pedocola</name>
    <dbReference type="NCBI Taxonomy" id="1792845"/>
    <lineage>
        <taxon>Bacteria</taxon>
        <taxon>Pseudomonadati</taxon>
        <taxon>Bacteroidota</taxon>
        <taxon>Sphingobacteriia</taxon>
        <taxon>Sphingobacteriales</taxon>
        <taxon>Sphingobacteriaceae</taxon>
        <taxon>Mucilaginibacter</taxon>
    </lineage>
</organism>
<reference evidence="8 9" key="1">
    <citation type="submission" date="2016-07" db="EMBL/GenBank/DDBJ databases">
        <title>Genomic analysis of zinc-resistant bacterium Mucilaginibacter pedocola TBZ30.</title>
        <authorList>
            <person name="Huang J."/>
            <person name="Tang J."/>
        </authorList>
    </citation>
    <scope>NUCLEOTIDE SEQUENCE [LARGE SCALE GENOMIC DNA]</scope>
    <source>
        <strain evidence="8 9">TBZ30</strain>
    </source>
</reference>
<keyword evidence="4" id="KW-0472">Membrane</keyword>
<evidence type="ECO:0000259" key="7">
    <source>
        <dbReference type="Pfam" id="PF14322"/>
    </source>
</evidence>
<sequence length="584" mass="64612">MRKLYFQKVTYSFFVALLVLASCKKDGFLGQTTTSNLTEETVFKDSANTVGFLAGIYANVGFSASASRFTYGPNALNQTPNGGLDASSDEAEPFNTGGSTAVAWASGAINAAVATNDAYKTCYVNIRSVNQLLKNLPKTPINAFNKNLMKAEARFLRAWYYAILLKHYGGVHLVGDSIYNYTDAIPAVRNTYEECVNYIVAECDAAGQELPNAQVGVNYGRASRGSCLALKARVLLYAASPLFNGQSLTGTKNDLLLGYSGYNKERWKAAADAAEAVIGLGAYQLYTDNATAPGYGFQFVFTKRYNTEYIFQLMRPSSNADLESLFQPPSRTGKNGAFPLQGLVDAFPMRNGKAITDPTSGYDPQNPYANRDPRLDYTVVRDQTPMQNRLASGFSPVNIYQGIFNGVATGQDAVHRGTVTGYYTNKMLSPNAVANDFTHPTERVLPLMRYAEVLLNYAEASNEYNGPSGLVYTAVEAVRQRAGLNPYQLPAGLSQVQMREVIQNERRIELAFEEHRFWDVRRWKIAEQTDNIQTMGMEVNRNGANVTYTQFPVRKRNFRTAMYLWPIPQSEVAKSPEVIQNPGY</sequence>
<feature type="domain" description="SusD-like N-terminal" evidence="7">
    <location>
        <begin position="113"/>
        <end position="236"/>
    </location>
</feature>
<dbReference type="PROSITE" id="PS51257">
    <property type="entry name" value="PROKAR_LIPOPROTEIN"/>
    <property type="match status" value="1"/>
</dbReference>
<dbReference type="InterPro" id="IPR012944">
    <property type="entry name" value="SusD_RagB_dom"/>
</dbReference>
<evidence type="ECO:0000259" key="6">
    <source>
        <dbReference type="Pfam" id="PF07980"/>
    </source>
</evidence>
<dbReference type="GO" id="GO:0009279">
    <property type="term" value="C:cell outer membrane"/>
    <property type="evidence" value="ECO:0007669"/>
    <property type="project" value="UniProtKB-SubCell"/>
</dbReference>
<gene>
    <name evidence="8" type="ORF">BC343_17700</name>
</gene>
<dbReference type="Proteomes" id="UP000189739">
    <property type="component" value="Unassembled WGS sequence"/>
</dbReference>
<protein>
    <recommendedName>
        <fullName evidence="10">Carbohydrate-binding protein SusD</fullName>
    </recommendedName>
</protein>
<proteinExistence type="inferred from homology"/>
<feature type="domain" description="RagB/SusD" evidence="6">
    <location>
        <begin position="311"/>
        <end position="584"/>
    </location>
</feature>
<keyword evidence="5" id="KW-0998">Cell outer membrane</keyword>
<dbReference type="SUPFAM" id="SSF48452">
    <property type="entry name" value="TPR-like"/>
    <property type="match status" value="1"/>
</dbReference>
<dbReference type="Gene3D" id="1.25.40.390">
    <property type="match status" value="1"/>
</dbReference>
<evidence type="ECO:0000313" key="9">
    <source>
        <dbReference type="Proteomes" id="UP000189739"/>
    </source>
</evidence>
<keyword evidence="3" id="KW-0732">Signal</keyword>
<comment type="subcellular location">
    <subcellularLocation>
        <location evidence="1">Cell outer membrane</location>
    </subcellularLocation>
</comment>
<accession>A0A1S9P841</accession>
<dbReference type="Pfam" id="PF14322">
    <property type="entry name" value="SusD-like_3"/>
    <property type="match status" value="1"/>
</dbReference>
<evidence type="ECO:0000256" key="3">
    <source>
        <dbReference type="ARBA" id="ARBA00022729"/>
    </source>
</evidence>
<dbReference type="InterPro" id="IPR033985">
    <property type="entry name" value="SusD-like_N"/>
</dbReference>
<keyword evidence="9" id="KW-1185">Reference proteome</keyword>
<dbReference type="RefSeq" id="WP_078351232.1">
    <property type="nucleotide sequence ID" value="NZ_MBTF01000038.1"/>
</dbReference>
<dbReference type="OrthoDB" id="5694214at2"/>
<evidence type="ECO:0000256" key="2">
    <source>
        <dbReference type="ARBA" id="ARBA00006275"/>
    </source>
</evidence>
<evidence type="ECO:0000256" key="5">
    <source>
        <dbReference type="ARBA" id="ARBA00023237"/>
    </source>
</evidence>
<dbReference type="STRING" id="1792845.BC343_17700"/>
<evidence type="ECO:0000313" key="8">
    <source>
        <dbReference type="EMBL" id="OOQ56818.1"/>
    </source>
</evidence>
<evidence type="ECO:0000256" key="1">
    <source>
        <dbReference type="ARBA" id="ARBA00004442"/>
    </source>
</evidence>
<name>A0A1S9P841_9SPHI</name>
<evidence type="ECO:0008006" key="10">
    <source>
        <dbReference type="Google" id="ProtNLM"/>
    </source>
</evidence>
<comment type="similarity">
    <text evidence="2">Belongs to the SusD family.</text>
</comment>
<dbReference type="InterPro" id="IPR011990">
    <property type="entry name" value="TPR-like_helical_dom_sf"/>
</dbReference>
<dbReference type="Pfam" id="PF07980">
    <property type="entry name" value="SusD_RagB"/>
    <property type="match status" value="1"/>
</dbReference>
<evidence type="ECO:0000256" key="4">
    <source>
        <dbReference type="ARBA" id="ARBA00023136"/>
    </source>
</evidence>
<dbReference type="EMBL" id="MBTF01000038">
    <property type="protein sequence ID" value="OOQ56818.1"/>
    <property type="molecule type" value="Genomic_DNA"/>
</dbReference>
<comment type="caution">
    <text evidence="8">The sequence shown here is derived from an EMBL/GenBank/DDBJ whole genome shotgun (WGS) entry which is preliminary data.</text>
</comment>
<dbReference type="AlphaFoldDB" id="A0A1S9P841"/>